<evidence type="ECO:0000313" key="4">
    <source>
        <dbReference type="Proteomes" id="UP000261758"/>
    </source>
</evidence>
<feature type="compositionally biased region" description="Basic and acidic residues" evidence="1">
    <location>
        <begin position="120"/>
        <end position="129"/>
    </location>
</feature>
<keyword evidence="2" id="KW-0472">Membrane</keyword>
<keyword evidence="3" id="KW-0614">Plasmid</keyword>
<name>A0AAD0WHP5_RALSL</name>
<organism evidence="3 4">
    <name type="scientific">Ralstonia solanacearum</name>
    <name type="common">Pseudomonas solanacearum</name>
    <dbReference type="NCBI Taxonomy" id="305"/>
    <lineage>
        <taxon>Bacteria</taxon>
        <taxon>Pseudomonadati</taxon>
        <taxon>Pseudomonadota</taxon>
        <taxon>Betaproteobacteria</taxon>
        <taxon>Burkholderiales</taxon>
        <taxon>Burkholderiaceae</taxon>
        <taxon>Ralstonia</taxon>
        <taxon>Ralstonia solanacearum species complex</taxon>
    </lineage>
</organism>
<reference evidence="3 4" key="1">
    <citation type="submission" date="2017-08" db="EMBL/GenBank/DDBJ databases">
        <title>Genome sequences of Ralstonia solanacearum Species Complex (RSSC) isolated from Potato bacterial wilts in Korea.</title>
        <authorList>
            <person name="Cho H."/>
            <person name="Song E.-S."/>
            <person name="Lee Y.K."/>
            <person name="Lee S."/>
            <person name="Lee S.-W."/>
            <person name="Jo A."/>
            <person name="Kim J.-G."/>
            <person name="Hwang I."/>
        </authorList>
    </citation>
    <scope>NUCLEOTIDE SEQUENCE [LARGE SCALE GENOMIC DNA]</scope>
    <source>
        <strain evidence="3 4">T98</strain>
        <plasmid evidence="3 4">unnamed</plasmid>
    </source>
</reference>
<evidence type="ECO:0000313" key="3">
    <source>
        <dbReference type="EMBL" id="AXV83330.1"/>
    </source>
</evidence>
<dbReference type="AlphaFoldDB" id="A0AAD0WHP5"/>
<protein>
    <recommendedName>
        <fullName evidence="5">Transmembrane protein</fullName>
    </recommendedName>
</protein>
<proteinExistence type="predicted"/>
<feature type="compositionally biased region" description="Pro residues" evidence="1">
    <location>
        <begin position="76"/>
        <end position="95"/>
    </location>
</feature>
<evidence type="ECO:0008006" key="5">
    <source>
        <dbReference type="Google" id="ProtNLM"/>
    </source>
</evidence>
<keyword evidence="2" id="KW-1133">Transmembrane helix</keyword>
<sequence length="173" mass="18654">MTKRPQNVCKNCGYTWYPRGKSVSLKCPKCGSGKVSISGGGLLAGIIVVVGAAALFGGHSKPPTEASNATPSVLEAPPPENASKPTLPPEPPAQPPISTEEHAPPPQGVPQVFTRTTATHQDKEEEKAGEPQTPSATCRKDEGNFISWNNCMWRECARSEFRDLDECRSKRRD</sequence>
<dbReference type="EMBL" id="CP022760">
    <property type="protein sequence ID" value="AXV83330.1"/>
    <property type="molecule type" value="Genomic_DNA"/>
</dbReference>
<evidence type="ECO:0000256" key="1">
    <source>
        <dbReference type="SAM" id="MobiDB-lite"/>
    </source>
</evidence>
<feature type="region of interest" description="Disordered" evidence="1">
    <location>
        <begin position="62"/>
        <end position="142"/>
    </location>
</feature>
<dbReference type="Proteomes" id="UP000261758">
    <property type="component" value="Plasmid unnamed"/>
</dbReference>
<keyword evidence="2" id="KW-0812">Transmembrane</keyword>
<evidence type="ECO:0000256" key="2">
    <source>
        <dbReference type="SAM" id="Phobius"/>
    </source>
</evidence>
<feature type="transmembrane region" description="Helical" evidence="2">
    <location>
        <begin position="35"/>
        <end position="57"/>
    </location>
</feature>
<geneLocation type="plasmid" evidence="3 4">
    <name>unnamed</name>
</geneLocation>
<gene>
    <name evidence="3" type="ORF">CJO77_17065</name>
</gene>
<accession>A0AAD0WHP5</accession>